<dbReference type="SUPFAM" id="SSF56204">
    <property type="entry name" value="Hect, E3 ligase catalytic domain"/>
    <property type="match status" value="1"/>
</dbReference>
<dbReference type="InterPro" id="IPR009091">
    <property type="entry name" value="RCC1/BLIP-II"/>
</dbReference>
<dbReference type="SUPFAM" id="SSF50985">
    <property type="entry name" value="RCC1/BLIP-II"/>
    <property type="match status" value="1"/>
</dbReference>
<dbReference type="GO" id="GO:0005737">
    <property type="term" value="C:cytoplasm"/>
    <property type="evidence" value="ECO:0007669"/>
    <property type="project" value="UniProtKB-SubCell"/>
</dbReference>
<dbReference type="Proteomes" id="UP001178461">
    <property type="component" value="Chromosome 9"/>
</dbReference>
<feature type="repeat" description="RCC1" evidence="7">
    <location>
        <begin position="165"/>
        <end position="217"/>
    </location>
</feature>
<feature type="repeat" description="RCC1" evidence="7">
    <location>
        <begin position="273"/>
        <end position="323"/>
    </location>
</feature>
<evidence type="ECO:0000256" key="5">
    <source>
        <dbReference type="ARBA" id="ARBA00022786"/>
    </source>
</evidence>
<dbReference type="Gene3D" id="2.130.10.30">
    <property type="entry name" value="Regulator of chromosome condensation 1/beta-lactamase-inhibitor protein II"/>
    <property type="match status" value="2"/>
</dbReference>
<evidence type="ECO:0000256" key="7">
    <source>
        <dbReference type="PROSITE-ProRule" id="PRU00235"/>
    </source>
</evidence>
<keyword evidence="5 6" id="KW-0833">Ubl conjugation pathway</keyword>
<feature type="region of interest" description="Disordered" evidence="8">
    <location>
        <begin position="330"/>
        <end position="349"/>
    </location>
</feature>
<dbReference type="CDD" id="cd00078">
    <property type="entry name" value="HECTc"/>
    <property type="match status" value="1"/>
</dbReference>
<feature type="repeat" description="RCC1" evidence="7">
    <location>
        <begin position="58"/>
        <end position="112"/>
    </location>
</feature>
<keyword evidence="11" id="KW-1185">Reference proteome</keyword>
<evidence type="ECO:0000256" key="8">
    <source>
        <dbReference type="SAM" id="MobiDB-lite"/>
    </source>
</evidence>
<dbReference type="InterPro" id="IPR058923">
    <property type="entry name" value="RCC1-like_dom"/>
</dbReference>
<dbReference type="PANTHER" id="PTHR45622:SF11">
    <property type="entry name" value="E3 UBIQUITIN-PROTEIN LIGASE HERC6-RELATED"/>
    <property type="match status" value="1"/>
</dbReference>
<keyword evidence="3" id="KW-0808">Transferase</keyword>
<dbReference type="FunFam" id="3.30.2410.10:FF:000003">
    <property type="entry name" value="probable E3 ubiquitin-protein ligase HERC4 isoform X1"/>
    <property type="match status" value="1"/>
</dbReference>
<feature type="compositionally biased region" description="Polar residues" evidence="8">
    <location>
        <begin position="333"/>
        <end position="346"/>
    </location>
</feature>
<dbReference type="Gene3D" id="3.30.2410.10">
    <property type="entry name" value="Hect, E3 ligase catalytic domain"/>
    <property type="match status" value="1"/>
</dbReference>
<evidence type="ECO:0000313" key="10">
    <source>
        <dbReference type="EMBL" id="CAI5784678.1"/>
    </source>
</evidence>
<dbReference type="Gene3D" id="3.90.1750.10">
    <property type="entry name" value="Hect, E3 ligase catalytic domains"/>
    <property type="match status" value="1"/>
</dbReference>
<dbReference type="InterPro" id="IPR035983">
    <property type="entry name" value="Hect_E3_ubiquitin_ligase"/>
</dbReference>
<evidence type="ECO:0000256" key="1">
    <source>
        <dbReference type="ARBA" id="ARBA00004496"/>
    </source>
</evidence>
<feature type="repeat" description="RCC1" evidence="7">
    <location>
        <begin position="113"/>
        <end position="164"/>
    </location>
</feature>
<evidence type="ECO:0000256" key="2">
    <source>
        <dbReference type="ARBA" id="ARBA00022490"/>
    </source>
</evidence>
<dbReference type="InterPro" id="IPR000408">
    <property type="entry name" value="Reg_chr_condens"/>
</dbReference>
<sequence length="1046" mass="116243">MPTMLCCWGNGSFGQLGLGEDGVSEPLPFRRAPEAPGGPEVVLVACGERHSLLLRADGSVASCGDNAQGQLGRRLPPGQRRAHVPEQIQALETQTIVHISCGKEHSLAVCNNGRVFSWGAGAFGQLGTGELKERLIPKKVDGLSKYKIIQVACGNYHSIALAKDGRVFSWGQNTHGQLGLGKEVTNQAGPQQISALDGIPLAQVAAGGSQSFALSLSGVVYGWGKNNAHQLGLSQADPKEQIFKPHSIAALRKLDVIYVSCGDEHTAVLTQNGSVFTFGDDSAGQLGRSSSALKTGPEKLDSVEGPVSHLVCGSYHTVCISASGQLISFGRGPQQQHNGSGPSSSKSDGRRCFNISALVSPNELLGVRVKRIFAGPYVTFATVLRTQDSAYANTPTSMETLPKISLMDRALMEKWLLATAESVTRQTAKREIEAIFSSSPCLAASFLKPRSAMETGCCVAVDLQKAREMLEELATRDWIAGRIFSSLLDNLIPALPLNSPHQEALSSFLLLPECCAALEAPKMHHLAIPFAKAVNGLSKRSLDILEKCWSFLPASHLDRIVQMLKKVVLSQLPCYPYYPACQVLLPLLEVLKKLYKVNKRANCKLPLSNFYIDEIRQIINPFADLARWHVWVEAMKLGKEDNCPISLCCFPFVYNPLTKMEIFDYESYNLQEIVKANACDTLVRNRLLRKGELPKLPVFPLRVRRKNLVEDTLRKLSQVEDISLKMQLLIEFEGEMPGHETGGVLFEFFSYVFEEMVQPDYGMFMCCEQNSPIWFPSRPSVEKNKYLFFGILLGLSMFNRVTAYVPFPLAAFKKLLGKKPTLDDLKELSPVLGRSLQAVLDYKHDDFETSHELTYSISWDNVDVDLIPNGSSVAVNNSNKKEFVNKYVDYVFNKSVEGIFQEFKRGFYKVLDERMVAFFEPQELMDVAIGNANYDWELYEKNTMYWGIYSETHPTVRMFWKVFHELTLADKKGFLLFVLGSDRVPVVGMDSLKLTIHSHKSLSEEHMPEAQICFHLLLLPPYSTTGKLKEKLLQAIENNRGFGKQL</sequence>
<name>A0AA35KW65_9SAUR</name>
<dbReference type="Gene3D" id="3.30.2160.10">
    <property type="entry name" value="Hect, E3 ligase catalytic domain"/>
    <property type="match status" value="1"/>
</dbReference>
<dbReference type="FunFam" id="3.30.2160.10:FF:000004">
    <property type="entry name" value="probable E3 ubiquitin-protein ligase HERC4 isoform X1"/>
    <property type="match status" value="1"/>
</dbReference>
<evidence type="ECO:0000259" key="9">
    <source>
        <dbReference type="PROSITE" id="PS50237"/>
    </source>
</evidence>
<dbReference type="InterPro" id="IPR051709">
    <property type="entry name" value="Ub-ligase/GTPase-reg"/>
</dbReference>
<dbReference type="PANTHER" id="PTHR45622">
    <property type="entry name" value="UBIQUITIN-PROTEIN LIGASE E3A-RELATED"/>
    <property type="match status" value="1"/>
</dbReference>
<keyword evidence="2" id="KW-0963">Cytoplasm</keyword>
<evidence type="ECO:0000313" key="11">
    <source>
        <dbReference type="Proteomes" id="UP001178461"/>
    </source>
</evidence>
<gene>
    <name evidence="10" type="ORF">PODLI_1B034764</name>
</gene>
<protein>
    <submittedName>
        <fullName evidence="10">Probable E3 ubiquitin-protein ligase HERC6</fullName>
    </submittedName>
</protein>
<evidence type="ECO:0000256" key="4">
    <source>
        <dbReference type="ARBA" id="ARBA00022737"/>
    </source>
</evidence>
<feature type="repeat" description="RCC1" evidence="7">
    <location>
        <begin position="218"/>
        <end position="272"/>
    </location>
</feature>
<dbReference type="PROSITE" id="PS00626">
    <property type="entry name" value="RCC1_2"/>
    <property type="match status" value="4"/>
</dbReference>
<dbReference type="PROSITE" id="PS50012">
    <property type="entry name" value="RCC1_3"/>
    <property type="match status" value="6"/>
</dbReference>
<dbReference type="InterPro" id="IPR000569">
    <property type="entry name" value="HECT_dom"/>
</dbReference>
<proteinExistence type="predicted"/>
<feature type="domain" description="HECT" evidence="9">
    <location>
        <begin position="720"/>
        <end position="1045"/>
    </location>
</feature>
<dbReference type="AlphaFoldDB" id="A0AA35KW65"/>
<dbReference type="GO" id="GO:0004842">
    <property type="term" value="F:ubiquitin-protein transferase activity"/>
    <property type="evidence" value="ECO:0007669"/>
    <property type="project" value="InterPro"/>
</dbReference>
<dbReference type="SMART" id="SM00119">
    <property type="entry name" value="HECTc"/>
    <property type="match status" value="1"/>
</dbReference>
<reference evidence="10" key="1">
    <citation type="submission" date="2022-12" db="EMBL/GenBank/DDBJ databases">
        <authorList>
            <person name="Alioto T."/>
            <person name="Alioto T."/>
            <person name="Gomez Garrido J."/>
        </authorList>
    </citation>
    <scope>NUCLEOTIDE SEQUENCE</scope>
</reference>
<feature type="active site" description="Glycyl thioester intermediate" evidence="6">
    <location>
        <position position="1013"/>
    </location>
</feature>
<organism evidence="10 11">
    <name type="scientific">Podarcis lilfordi</name>
    <name type="common">Lilford's wall lizard</name>
    <dbReference type="NCBI Taxonomy" id="74358"/>
    <lineage>
        <taxon>Eukaryota</taxon>
        <taxon>Metazoa</taxon>
        <taxon>Chordata</taxon>
        <taxon>Craniata</taxon>
        <taxon>Vertebrata</taxon>
        <taxon>Euteleostomi</taxon>
        <taxon>Lepidosauria</taxon>
        <taxon>Squamata</taxon>
        <taxon>Bifurcata</taxon>
        <taxon>Unidentata</taxon>
        <taxon>Episquamata</taxon>
        <taxon>Laterata</taxon>
        <taxon>Lacertibaenia</taxon>
        <taxon>Lacertidae</taxon>
        <taxon>Podarcis</taxon>
    </lineage>
</organism>
<feature type="repeat" description="RCC1" evidence="7">
    <location>
        <begin position="3"/>
        <end position="57"/>
    </location>
</feature>
<dbReference type="Pfam" id="PF00632">
    <property type="entry name" value="HECT"/>
    <property type="match status" value="1"/>
</dbReference>
<evidence type="ECO:0000256" key="3">
    <source>
        <dbReference type="ARBA" id="ARBA00022679"/>
    </source>
</evidence>
<comment type="subcellular location">
    <subcellularLocation>
        <location evidence="1">Cytoplasm</location>
    </subcellularLocation>
</comment>
<dbReference type="PRINTS" id="PR00633">
    <property type="entry name" value="RCCNDNSATION"/>
</dbReference>
<evidence type="ECO:0000256" key="6">
    <source>
        <dbReference type="PROSITE-ProRule" id="PRU00104"/>
    </source>
</evidence>
<accession>A0AA35KW65</accession>
<dbReference type="EMBL" id="OX395134">
    <property type="protein sequence ID" value="CAI5784678.1"/>
    <property type="molecule type" value="Genomic_DNA"/>
</dbReference>
<dbReference type="Pfam" id="PF25390">
    <property type="entry name" value="WD40_RLD"/>
    <property type="match status" value="1"/>
</dbReference>
<keyword evidence="4" id="KW-0677">Repeat</keyword>
<dbReference type="PROSITE" id="PS50237">
    <property type="entry name" value="HECT"/>
    <property type="match status" value="1"/>
</dbReference>